<gene>
    <name evidence="2" type="ORF">GBAR_LOCUS11578</name>
</gene>
<reference evidence="2" key="1">
    <citation type="submission" date="2023-03" db="EMBL/GenBank/DDBJ databases">
        <authorList>
            <person name="Steffen K."/>
            <person name="Cardenas P."/>
        </authorList>
    </citation>
    <scope>NUCLEOTIDE SEQUENCE</scope>
</reference>
<feature type="region of interest" description="Disordered" evidence="1">
    <location>
        <begin position="1"/>
        <end position="41"/>
    </location>
</feature>
<protein>
    <submittedName>
        <fullName evidence="2">Uncharacterized protein</fullName>
    </submittedName>
</protein>
<comment type="caution">
    <text evidence="2">The sequence shown here is derived from an EMBL/GenBank/DDBJ whole genome shotgun (WGS) entry which is preliminary data.</text>
</comment>
<feature type="region of interest" description="Disordered" evidence="1">
    <location>
        <begin position="53"/>
        <end position="86"/>
    </location>
</feature>
<name>A0AA35WF72_GEOBA</name>
<evidence type="ECO:0000256" key="1">
    <source>
        <dbReference type="SAM" id="MobiDB-lite"/>
    </source>
</evidence>
<dbReference type="Proteomes" id="UP001174909">
    <property type="component" value="Unassembled WGS sequence"/>
</dbReference>
<dbReference type="AlphaFoldDB" id="A0AA35WF72"/>
<evidence type="ECO:0000313" key="2">
    <source>
        <dbReference type="EMBL" id="CAI8019223.1"/>
    </source>
</evidence>
<feature type="compositionally biased region" description="Basic and acidic residues" evidence="1">
    <location>
        <begin position="8"/>
        <end position="26"/>
    </location>
</feature>
<proteinExistence type="predicted"/>
<evidence type="ECO:0000313" key="3">
    <source>
        <dbReference type="Proteomes" id="UP001174909"/>
    </source>
</evidence>
<feature type="compositionally biased region" description="Low complexity" evidence="1">
    <location>
        <begin position="68"/>
        <end position="86"/>
    </location>
</feature>
<sequence>MLRKVHERHCLEEQRGEGEGDTKEGSGRLGGRRGRQQKFQEGIYMKERVLSATVTGGADQGDGPTAAETGATELPLPLPATLPGGS</sequence>
<organism evidence="2 3">
    <name type="scientific">Geodia barretti</name>
    <name type="common">Barrett's horny sponge</name>
    <dbReference type="NCBI Taxonomy" id="519541"/>
    <lineage>
        <taxon>Eukaryota</taxon>
        <taxon>Metazoa</taxon>
        <taxon>Porifera</taxon>
        <taxon>Demospongiae</taxon>
        <taxon>Heteroscleromorpha</taxon>
        <taxon>Tetractinellida</taxon>
        <taxon>Astrophorina</taxon>
        <taxon>Geodiidae</taxon>
        <taxon>Geodia</taxon>
    </lineage>
</organism>
<dbReference type="EMBL" id="CASHTH010001734">
    <property type="protein sequence ID" value="CAI8019223.1"/>
    <property type="molecule type" value="Genomic_DNA"/>
</dbReference>
<accession>A0AA35WF72</accession>
<keyword evidence="3" id="KW-1185">Reference proteome</keyword>